<gene>
    <name evidence="1" type="ORF">PDJAM_G00167870</name>
</gene>
<name>A0ACC5ZKJ5_9TELE</name>
<accession>A0ACC5ZKJ5</accession>
<dbReference type="EMBL" id="CM041001">
    <property type="protein sequence ID" value="MCJ8748705.1"/>
    <property type="molecule type" value="Genomic_DNA"/>
</dbReference>
<comment type="caution">
    <text evidence="1">The sequence shown here is derived from an EMBL/GenBank/DDBJ whole genome shotgun (WGS) entry which is preliminary data.</text>
</comment>
<dbReference type="Proteomes" id="UP000830395">
    <property type="component" value="Chromosome 27"/>
</dbReference>
<reference evidence="1" key="1">
    <citation type="submission" date="2020-02" db="EMBL/GenBank/DDBJ databases">
        <title>Genome sequencing of the panga catfish, Pangasius djambal.</title>
        <authorList>
            <person name="Wen M."/>
            <person name="Zahm M."/>
            <person name="Roques C."/>
            <person name="Cabau C."/>
            <person name="Klopp C."/>
            <person name="Donnadieu C."/>
            <person name="Jouanno E."/>
            <person name="Avarre J.-C."/>
            <person name="Campet M."/>
            <person name="Ha T."/>
            <person name="Dugue R."/>
            <person name="Lampietro C."/>
            <person name="Louis A."/>
            <person name="Herpin A."/>
            <person name="Echchiki A."/>
            <person name="Berthelot C."/>
            <person name="Parey E."/>
            <person name="Roest-Crollius H."/>
            <person name="Braasch I."/>
            <person name="Postlethwait J.H."/>
            <person name="Bobe J."/>
            <person name="Montfort J."/>
            <person name="Bouchez O."/>
            <person name="Begum T."/>
            <person name="Schartl M."/>
            <person name="Gustiano R."/>
            <person name="Guiguen Y."/>
        </authorList>
    </citation>
    <scope>NUCLEOTIDE SEQUENCE</scope>
    <source>
        <strain evidence="1">Pdj_M5554</strain>
    </source>
</reference>
<protein>
    <submittedName>
        <fullName evidence="1">Uncharacterized protein</fullName>
    </submittedName>
</protein>
<organism evidence="1 2">
    <name type="scientific">Pangasius djambal</name>
    <dbReference type="NCBI Taxonomy" id="1691987"/>
    <lineage>
        <taxon>Eukaryota</taxon>
        <taxon>Metazoa</taxon>
        <taxon>Chordata</taxon>
        <taxon>Craniata</taxon>
        <taxon>Vertebrata</taxon>
        <taxon>Euteleostomi</taxon>
        <taxon>Actinopterygii</taxon>
        <taxon>Neopterygii</taxon>
        <taxon>Teleostei</taxon>
        <taxon>Ostariophysi</taxon>
        <taxon>Siluriformes</taxon>
        <taxon>Pangasiidae</taxon>
        <taxon>Pangasius</taxon>
    </lineage>
</organism>
<evidence type="ECO:0000313" key="2">
    <source>
        <dbReference type="Proteomes" id="UP000830395"/>
    </source>
</evidence>
<evidence type="ECO:0000313" key="1">
    <source>
        <dbReference type="EMBL" id="MCJ8748705.1"/>
    </source>
</evidence>
<proteinExistence type="predicted"/>
<keyword evidence="2" id="KW-1185">Reference proteome</keyword>
<sequence length="843" mass="94082">MCNLSTGLCAFTMKTKKKNKNKNFGKPTPYDPTFSGPACKRAFTDVLCCVIFIAAMVTYVILGGAAWLYGNPQYIVYQQNSDGAFCGLGPNLDKPSVIYFDILKCASAVSVTSATFKGFQCPISQVCVKQCPSTFWFLPPEAFAADAKPSEFFQQKYCDPSLDLAQTTLTVQEIVDKDLCPAYYTPSKPVLGKCLPRFDPNGVPPDFTVPGSASVQDAVKNIMDTTSSLSSGFNAKSVKARIIEDLALSWYWVILGLVIALVVSMVFLLLMRCCVSVMVVLILTGVLSVGAYGIYQCYQEYQKNMNSQRTLGDLSLQSKLSDYLQVKEIWLACLVTLSLLEFLLLTLFVSCLRKGLPAALAMMGECSKAMGVILSTMAYPLLTFLLITLCVTFCTVTSINLATSGLPVYYIVALNSLNPDCNAITGKEKCVPETFKASDYPTCPVRCSFVKYDDEEGFLQRYAQYLQIYNLLACFWCLHFIITLGQCTLARTFCSYYWSLSKPVNIGRSTLSKAFFQTLRYHTGSMAFGAVFVTMFQGVRIVLEFLEDSTKGGRRCWCICYPLKMLLKCCFCALDKVFKYFNRNTYIMIAIYGDNYIVSAKNAYTLWGRNKDRVVVVDRVTDLMLFFGKLLVVGAVGVLAFCFFSGNIRVSADIFQAEFLNYRWLPTVMVMVGAYFIAQGCFSVYSMGVDTFTLCVMDDLERNDGTLQRPYMSRSMMQILQKQNNSERLLTLKQGTQSAAEFALKFRTLTACRGWNEPALKAVYYQGLNAELLTELACRDDQTTLDSLIDMSIDLDALLNNRGAAKATVTPVPEIQATEPMQLGQIKLNDEERNQGLWLLLQR</sequence>